<evidence type="ECO:0008006" key="4">
    <source>
        <dbReference type="Google" id="ProtNLM"/>
    </source>
</evidence>
<proteinExistence type="predicted"/>
<evidence type="ECO:0000313" key="3">
    <source>
        <dbReference type="Proteomes" id="UP000331127"/>
    </source>
</evidence>
<protein>
    <recommendedName>
        <fullName evidence="4">Septum formation initiator</fullName>
    </recommendedName>
</protein>
<organism evidence="2 3">
    <name type="scientific">Acrocarpospora macrocephala</name>
    <dbReference type="NCBI Taxonomy" id="150177"/>
    <lineage>
        <taxon>Bacteria</taxon>
        <taxon>Bacillati</taxon>
        <taxon>Actinomycetota</taxon>
        <taxon>Actinomycetes</taxon>
        <taxon>Streptosporangiales</taxon>
        <taxon>Streptosporangiaceae</taxon>
        <taxon>Acrocarpospora</taxon>
    </lineage>
</organism>
<sequence>MAAVVVALVAGVTVTNSLSSAVTGPNIRPLSADQVRQELAIPITVSPSPTPKSTPTPTLPTQAPRELRVFATTGGTTVAACVSGQASLLSWTPAQGYHVDDVDPGPDNHAKVKFEADNAEVEVEVHCEAGHPISREKID</sequence>
<feature type="region of interest" description="Disordered" evidence="1">
    <location>
        <begin position="43"/>
        <end position="63"/>
    </location>
</feature>
<evidence type="ECO:0000313" key="2">
    <source>
        <dbReference type="EMBL" id="GES16980.1"/>
    </source>
</evidence>
<dbReference type="AlphaFoldDB" id="A0A5M3X7B6"/>
<dbReference type="EMBL" id="BLAE01000128">
    <property type="protein sequence ID" value="GES16980.1"/>
    <property type="molecule type" value="Genomic_DNA"/>
</dbReference>
<dbReference type="Proteomes" id="UP000331127">
    <property type="component" value="Unassembled WGS sequence"/>
</dbReference>
<comment type="caution">
    <text evidence="2">The sequence shown here is derived from an EMBL/GenBank/DDBJ whole genome shotgun (WGS) entry which is preliminary data.</text>
</comment>
<name>A0A5M3X7B6_9ACTN</name>
<feature type="compositionally biased region" description="Pro residues" evidence="1">
    <location>
        <begin position="48"/>
        <end position="58"/>
    </location>
</feature>
<evidence type="ECO:0000256" key="1">
    <source>
        <dbReference type="SAM" id="MobiDB-lite"/>
    </source>
</evidence>
<gene>
    <name evidence="2" type="ORF">Amac_105780</name>
</gene>
<reference evidence="2 3" key="1">
    <citation type="submission" date="2019-10" db="EMBL/GenBank/DDBJ databases">
        <title>Whole genome shotgun sequence of Acrocarpospora macrocephala NBRC 16266.</title>
        <authorList>
            <person name="Ichikawa N."/>
            <person name="Kimura A."/>
            <person name="Kitahashi Y."/>
            <person name="Komaki H."/>
            <person name="Oguchi A."/>
        </authorList>
    </citation>
    <scope>NUCLEOTIDE SEQUENCE [LARGE SCALE GENOMIC DNA]</scope>
    <source>
        <strain evidence="2 3">NBRC 16266</strain>
    </source>
</reference>
<keyword evidence="3" id="KW-1185">Reference proteome</keyword>
<accession>A0A5M3X7B6</accession>